<organism evidence="15 16">
    <name type="scientific">Saitozyma podzolica</name>
    <dbReference type="NCBI Taxonomy" id="1890683"/>
    <lineage>
        <taxon>Eukaryota</taxon>
        <taxon>Fungi</taxon>
        <taxon>Dikarya</taxon>
        <taxon>Basidiomycota</taxon>
        <taxon>Agaricomycotina</taxon>
        <taxon>Tremellomycetes</taxon>
        <taxon>Tremellales</taxon>
        <taxon>Trimorphomycetaceae</taxon>
        <taxon>Saitozyma</taxon>
    </lineage>
</organism>
<dbReference type="Gene3D" id="1.10.10.160">
    <property type="match status" value="1"/>
</dbReference>
<dbReference type="PANTHER" id="PTHR11070:SF2">
    <property type="entry name" value="ATP-DEPENDENT DNA HELICASE SRS2"/>
    <property type="match status" value="1"/>
</dbReference>
<dbReference type="EMBL" id="RSCD01000002">
    <property type="protein sequence ID" value="RSH94709.1"/>
    <property type="molecule type" value="Genomic_DNA"/>
</dbReference>
<dbReference type="GO" id="GO:0043138">
    <property type="term" value="F:3'-5' DNA helicase activity"/>
    <property type="evidence" value="ECO:0007669"/>
    <property type="project" value="UniProtKB-EC"/>
</dbReference>
<feature type="compositionally biased region" description="Acidic residues" evidence="12">
    <location>
        <begin position="606"/>
        <end position="616"/>
    </location>
</feature>
<evidence type="ECO:0000313" key="16">
    <source>
        <dbReference type="Proteomes" id="UP000279259"/>
    </source>
</evidence>
<dbReference type="PROSITE" id="PS51217">
    <property type="entry name" value="UVRD_HELICASE_CTER"/>
    <property type="match status" value="1"/>
</dbReference>
<dbReference type="GO" id="GO:0005634">
    <property type="term" value="C:nucleus"/>
    <property type="evidence" value="ECO:0007669"/>
    <property type="project" value="TreeGrafter"/>
</dbReference>
<gene>
    <name evidence="15" type="ORF">EHS25_004514</name>
</gene>
<sequence length="1031" mass="111824">MDPAEAGPSTRPGDGHYPYLATLNPAQLKAVTADPSVALQILAGPGSGKTRVLTSRVAYLVQHHGFKPHQITAVTFTNKAANEMRKRLQPLLGEKHAGQLVLGTFHATCAKYLRRYGGVINLANNFAIADADDCKKIMSGLLKAKADYLEGARMSLKESAVLSEISKAKAKEESPDGMAIRAASDPSSSTSTLSLIAELYADYEEALRESNSLDFDDLLVFGLRLFRSAPRVLESCFHILVDEFQDTNTTQYELMKCFAKAHGGVTVVGDPDQSIYGWRSAEVENLNRMATDFPGVQAIYLEENYRSTGSILSAAHSIVTQEASFIATEIKRLIAYSGGVLNYGDFAILLRYNALSRVIESALQKDSIPNRIVGGHKFFERMEIKDLLAYLQLAENPGFAPAFVRVVNVPRRAIGDKSVSDLLAAAKSAKVSPMELCERIIDGDRLPAGIKPAIKTKLANFVGVVRKLRRAAQRGSSVADLLRLILEKTGYEDYLRTSQQDFDQRWENVQELISFSVAVAEEQVRQANGDVDENGLDGFVPTSAALEAIAMQDEKSQVALHPMFRRTSSDAGPSKDRRHGARLGRNKSADSKRSMAPQDTVIEILSSDEELDEEQVGTDVPKRPVSVKRGDSDLTPLDEDDGLALPLSQVDNNGNMTPLSFFLQSSMLSTDTDADNNDAASVPKVTISTVHAAKGLEWPVVFIPAAEGGTYPSYRSTEPHEIAEERRLLYVAMTRAQTFLTISHCQYRMMGGEDNDKTLSEFVALSLKREPAIFSSDLATLDEGVRKHIAGMLGREAPDETVTKDMIMRHVRAAPALSMWDAPEPRDRNFNRFARREVTKAARAAEYWADDVDEYALPGMPGVDPNRAPAGFVSARDRMKQPSGVEPRSPKPPPVILKSRNHHFPEPLPFTFNAPGEAKRPGADLGMFTSSSSSSLAMMKGLGLPGSTGSAGSNGVSPLASPNPDSSPKPPEIAAFQSAANSSLSALKGLGLPDLPAGGAGQGQGVQLAKGTKRLGMGRPAPWGTKRQRAE</sequence>
<comment type="catalytic activity">
    <reaction evidence="8">
        <text>Couples ATP hydrolysis with the unwinding of duplex DNA by translocating in the 3'-5' direction.</text>
        <dbReference type="EC" id="5.6.2.4"/>
    </reaction>
</comment>
<keyword evidence="4 11" id="KW-0347">Helicase</keyword>
<keyword evidence="7" id="KW-0413">Isomerase</keyword>
<feature type="binding site" evidence="11">
    <location>
        <begin position="43"/>
        <end position="50"/>
    </location>
    <ligand>
        <name>ATP</name>
        <dbReference type="ChEBI" id="CHEBI:30616"/>
    </ligand>
</feature>
<dbReference type="Gene3D" id="1.10.486.10">
    <property type="entry name" value="PCRA, domain 4"/>
    <property type="match status" value="2"/>
</dbReference>
<feature type="domain" description="UvrD-like helicase ATP-binding" evidence="13">
    <location>
        <begin position="22"/>
        <end position="308"/>
    </location>
</feature>
<dbReference type="InterPro" id="IPR014017">
    <property type="entry name" value="DNA_helicase_UvrD-like_C"/>
</dbReference>
<feature type="region of interest" description="Disordered" evidence="12">
    <location>
        <begin position="563"/>
        <end position="640"/>
    </location>
</feature>
<keyword evidence="5 11" id="KW-0067">ATP-binding</keyword>
<dbReference type="Proteomes" id="UP000279259">
    <property type="component" value="Unassembled WGS sequence"/>
</dbReference>
<evidence type="ECO:0000256" key="12">
    <source>
        <dbReference type="SAM" id="MobiDB-lite"/>
    </source>
</evidence>
<dbReference type="CDD" id="cd17932">
    <property type="entry name" value="DEXQc_UvrD"/>
    <property type="match status" value="1"/>
</dbReference>
<dbReference type="PROSITE" id="PS51198">
    <property type="entry name" value="UVRD_HELICASE_ATP_BIND"/>
    <property type="match status" value="1"/>
</dbReference>
<dbReference type="GO" id="GO:0016787">
    <property type="term" value="F:hydrolase activity"/>
    <property type="evidence" value="ECO:0007669"/>
    <property type="project" value="UniProtKB-UniRule"/>
</dbReference>
<dbReference type="AlphaFoldDB" id="A0A427YUI5"/>
<keyword evidence="2 11" id="KW-0547">Nucleotide-binding</keyword>
<dbReference type="Pfam" id="PF00580">
    <property type="entry name" value="UvrD-helicase"/>
    <property type="match status" value="1"/>
</dbReference>
<comment type="caution">
    <text evidence="15">The sequence shown here is derived from an EMBL/GenBank/DDBJ whole genome shotgun (WGS) entry which is preliminary data.</text>
</comment>
<evidence type="ECO:0000256" key="7">
    <source>
        <dbReference type="ARBA" id="ARBA00023235"/>
    </source>
</evidence>
<feature type="compositionally biased region" description="Polar residues" evidence="12">
    <location>
        <begin position="947"/>
        <end position="956"/>
    </location>
</feature>
<evidence type="ECO:0000256" key="9">
    <source>
        <dbReference type="ARBA" id="ARBA00034808"/>
    </source>
</evidence>
<name>A0A427YUI5_9TREE</name>
<evidence type="ECO:0000256" key="8">
    <source>
        <dbReference type="ARBA" id="ARBA00034617"/>
    </source>
</evidence>
<dbReference type="CDD" id="cd18807">
    <property type="entry name" value="SF1_C_UvrD"/>
    <property type="match status" value="1"/>
</dbReference>
<dbReference type="GO" id="GO:0005524">
    <property type="term" value="F:ATP binding"/>
    <property type="evidence" value="ECO:0007669"/>
    <property type="project" value="UniProtKB-UniRule"/>
</dbReference>
<feature type="domain" description="UvrD-like helicase C-terminal" evidence="14">
    <location>
        <begin position="280"/>
        <end position="556"/>
    </location>
</feature>
<feature type="region of interest" description="Disordered" evidence="12">
    <location>
        <begin position="939"/>
        <end position="1031"/>
    </location>
</feature>
<dbReference type="InterPro" id="IPR027417">
    <property type="entry name" value="P-loop_NTPase"/>
</dbReference>
<protein>
    <recommendedName>
        <fullName evidence="9">DNA 3'-5' helicase</fullName>
        <ecNumber evidence="9">5.6.2.4</ecNumber>
    </recommendedName>
</protein>
<dbReference type="Gene3D" id="3.40.50.300">
    <property type="entry name" value="P-loop containing nucleotide triphosphate hydrolases"/>
    <property type="match status" value="3"/>
</dbReference>
<feature type="region of interest" description="Disordered" evidence="12">
    <location>
        <begin position="901"/>
        <end position="927"/>
    </location>
</feature>
<evidence type="ECO:0000259" key="13">
    <source>
        <dbReference type="PROSITE" id="PS51198"/>
    </source>
</evidence>
<evidence type="ECO:0000259" key="14">
    <source>
        <dbReference type="PROSITE" id="PS51217"/>
    </source>
</evidence>
<keyword evidence="6" id="KW-0238">DNA-binding</keyword>
<evidence type="ECO:0000256" key="11">
    <source>
        <dbReference type="PROSITE-ProRule" id="PRU00560"/>
    </source>
</evidence>
<dbReference type="GO" id="GO:0000725">
    <property type="term" value="P:recombinational repair"/>
    <property type="evidence" value="ECO:0007669"/>
    <property type="project" value="TreeGrafter"/>
</dbReference>
<dbReference type="PANTHER" id="PTHR11070">
    <property type="entry name" value="UVRD / RECB / PCRA DNA HELICASE FAMILY MEMBER"/>
    <property type="match status" value="1"/>
</dbReference>
<dbReference type="STRING" id="1890683.A0A427YUI5"/>
<feature type="compositionally biased region" description="Low complexity" evidence="12">
    <location>
        <begin position="986"/>
        <end position="997"/>
    </location>
</feature>
<evidence type="ECO:0000256" key="2">
    <source>
        <dbReference type="ARBA" id="ARBA00022741"/>
    </source>
</evidence>
<dbReference type="SUPFAM" id="SSF52540">
    <property type="entry name" value="P-loop containing nucleoside triphosphate hydrolases"/>
    <property type="match status" value="2"/>
</dbReference>
<keyword evidence="3 11" id="KW-0378">Hydrolase</keyword>
<evidence type="ECO:0000256" key="4">
    <source>
        <dbReference type="ARBA" id="ARBA00022806"/>
    </source>
</evidence>
<comment type="similarity">
    <text evidence="1">Belongs to the helicase family. UvrD subfamily.</text>
</comment>
<evidence type="ECO:0000256" key="3">
    <source>
        <dbReference type="ARBA" id="ARBA00022801"/>
    </source>
</evidence>
<evidence type="ECO:0000256" key="10">
    <source>
        <dbReference type="ARBA" id="ARBA00048988"/>
    </source>
</evidence>
<dbReference type="EC" id="5.6.2.4" evidence="9"/>
<comment type="catalytic activity">
    <reaction evidence="10">
        <text>ATP + H2O = ADP + phosphate + H(+)</text>
        <dbReference type="Rhea" id="RHEA:13065"/>
        <dbReference type="ChEBI" id="CHEBI:15377"/>
        <dbReference type="ChEBI" id="CHEBI:15378"/>
        <dbReference type="ChEBI" id="CHEBI:30616"/>
        <dbReference type="ChEBI" id="CHEBI:43474"/>
        <dbReference type="ChEBI" id="CHEBI:456216"/>
        <dbReference type="EC" id="5.6.2.4"/>
    </reaction>
</comment>
<accession>A0A427YUI5</accession>
<dbReference type="InterPro" id="IPR000212">
    <property type="entry name" value="DNA_helicase_UvrD/REP"/>
</dbReference>
<evidence type="ECO:0000256" key="6">
    <source>
        <dbReference type="ARBA" id="ARBA00023125"/>
    </source>
</evidence>
<dbReference type="InterPro" id="IPR013986">
    <property type="entry name" value="DExx_box_DNA_helicase_dom_sf"/>
</dbReference>
<reference evidence="15 16" key="1">
    <citation type="submission" date="2018-11" db="EMBL/GenBank/DDBJ databases">
        <title>Genome sequence of Saitozyma podzolica DSM 27192.</title>
        <authorList>
            <person name="Aliyu H."/>
            <person name="Gorte O."/>
            <person name="Ochsenreither K."/>
        </authorList>
    </citation>
    <scope>NUCLEOTIDE SEQUENCE [LARGE SCALE GENOMIC DNA]</scope>
    <source>
        <strain evidence="15 16">DSM 27192</strain>
    </source>
</reference>
<dbReference type="OrthoDB" id="1470711at2759"/>
<evidence type="ECO:0000313" key="15">
    <source>
        <dbReference type="EMBL" id="RSH94709.1"/>
    </source>
</evidence>
<feature type="compositionally biased region" description="Basic residues" evidence="12">
    <location>
        <begin position="576"/>
        <end position="585"/>
    </location>
</feature>
<evidence type="ECO:0000256" key="5">
    <source>
        <dbReference type="ARBA" id="ARBA00022840"/>
    </source>
</evidence>
<dbReference type="InterPro" id="IPR014016">
    <property type="entry name" value="UvrD-like_ATP-bd"/>
</dbReference>
<evidence type="ECO:0000256" key="1">
    <source>
        <dbReference type="ARBA" id="ARBA00009922"/>
    </source>
</evidence>
<keyword evidence="16" id="KW-1185">Reference proteome</keyword>
<dbReference type="GO" id="GO:0003677">
    <property type="term" value="F:DNA binding"/>
    <property type="evidence" value="ECO:0007669"/>
    <property type="project" value="UniProtKB-KW"/>
</dbReference>
<proteinExistence type="inferred from homology"/>
<dbReference type="Pfam" id="PF13361">
    <property type="entry name" value="UvrD_C"/>
    <property type="match status" value="2"/>
</dbReference>